<keyword evidence="1 2" id="KW-0103">Bromodomain</keyword>
<dbReference type="EMBL" id="JAVRRJ010000003">
    <property type="protein sequence ID" value="KAK5086622.1"/>
    <property type="molecule type" value="Genomic_DNA"/>
</dbReference>
<dbReference type="PROSITE" id="PS50014">
    <property type="entry name" value="BROMODOMAIN_2"/>
    <property type="match status" value="1"/>
</dbReference>
<organism evidence="5 6">
    <name type="scientific">Lithohypha guttulata</name>
    <dbReference type="NCBI Taxonomy" id="1690604"/>
    <lineage>
        <taxon>Eukaryota</taxon>
        <taxon>Fungi</taxon>
        <taxon>Dikarya</taxon>
        <taxon>Ascomycota</taxon>
        <taxon>Pezizomycotina</taxon>
        <taxon>Eurotiomycetes</taxon>
        <taxon>Chaetothyriomycetidae</taxon>
        <taxon>Chaetothyriales</taxon>
        <taxon>Trichomeriaceae</taxon>
        <taxon>Lithohypha</taxon>
    </lineage>
</organism>
<dbReference type="GO" id="GO:0006325">
    <property type="term" value="P:chromatin organization"/>
    <property type="evidence" value="ECO:0007669"/>
    <property type="project" value="UniProtKB-ARBA"/>
</dbReference>
<protein>
    <recommendedName>
        <fullName evidence="4">Bromo domain-containing protein</fullName>
    </recommendedName>
</protein>
<dbReference type="Proteomes" id="UP001309876">
    <property type="component" value="Unassembled WGS sequence"/>
</dbReference>
<feature type="compositionally biased region" description="Acidic residues" evidence="3">
    <location>
        <begin position="814"/>
        <end position="824"/>
    </location>
</feature>
<dbReference type="PANTHER" id="PTHR15398">
    <property type="entry name" value="BROMODOMAIN-CONTAINING PROTEIN 8"/>
    <property type="match status" value="1"/>
</dbReference>
<comment type="caution">
    <text evidence="5">The sequence shown here is derived from an EMBL/GenBank/DDBJ whole genome shotgun (WGS) entry which is preliminary data.</text>
</comment>
<feature type="compositionally biased region" description="Low complexity" evidence="3">
    <location>
        <begin position="249"/>
        <end position="259"/>
    </location>
</feature>
<evidence type="ECO:0000256" key="1">
    <source>
        <dbReference type="ARBA" id="ARBA00023117"/>
    </source>
</evidence>
<feature type="region of interest" description="Disordered" evidence="3">
    <location>
        <begin position="69"/>
        <end position="103"/>
    </location>
</feature>
<accession>A0AAN7T288</accession>
<dbReference type="InterPro" id="IPR001487">
    <property type="entry name" value="Bromodomain"/>
</dbReference>
<dbReference type="GO" id="GO:0035267">
    <property type="term" value="C:NuA4 histone acetyltransferase complex"/>
    <property type="evidence" value="ECO:0007669"/>
    <property type="project" value="TreeGrafter"/>
</dbReference>
<dbReference type="InterPro" id="IPR036427">
    <property type="entry name" value="Bromodomain-like_sf"/>
</dbReference>
<keyword evidence="6" id="KW-1185">Reference proteome</keyword>
<evidence type="ECO:0000256" key="2">
    <source>
        <dbReference type="PROSITE-ProRule" id="PRU00035"/>
    </source>
</evidence>
<evidence type="ECO:0000259" key="4">
    <source>
        <dbReference type="PROSITE" id="PS50014"/>
    </source>
</evidence>
<gene>
    <name evidence="5" type="ORF">LTR05_003790</name>
</gene>
<feature type="compositionally biased region" description="Polar residues" evidence="3">
    <location>
        <begin position="612"/>
        <end position="627"/>
    </location>
</feature>
<dbReference type="PANTHER" id="PTHR15398:SF4">
    <property type="entry name" value="BROMODOMAIN-CONTAINING PROTEIN 8 ISOFORM X1"/>
    <property type="match status" value="1"/>
</dbReference>
<feature type="domain" description="Bromo" evidence="4">
    <location>
        <begin position="652"/>
        <end position="703"/>
    </location>
</feature>
<dbReference type="Gene3D" id="1.20.920.10">
    <property type="entry name" value="Bromodomain-like"/>
    <property type="match status" value="1"/>
</dbReference>
<reference evidence="5 6" key="1">
    <citation type="submission" date="2023-08" db="EMBL/GenBank/DDBJ databases">
        <title>Black Yeasts Isolated from many extreme environments.</title>
        <authorList>
            <person name="Coleine C."/>
            <person name="Stajich J.E."/>
            <person name="Selbmann L."/>
        </authorList>
    </citation>
    <scope>NUCLEOTIDE SEQUENCE [LARGE SCALE GENOMIC DNA]</scope>
    <source>
        <strain evidence="5 6">CCFEE 5910</strain>
    </source>
</reference>
<dbReference type="Pfam" id="PF00439">
    <property type="entry name" value="Bromodomain"/>
    <property type="match status" value="1"/>
</dbReference>
<evidence type="ECO:0000256" key="3">
    <source>
        <dbReference type="SAM" id="MobiDB-lite"/>
    </source>
</evidence>
<feature type="region of interest" description="Disordered" evidence="3">
    <location>
        <begin position="808"/>
        <end position="851"/>
    </location>
</feature>
<name>A0AAN7T288_9EURO</name>
<feature type="compositionally biased region" description="Basic and acidic residues" evidence="3">
    <location>
        <begin position="469"/>
        <end position="484"/>
    </location>
</feature>
<feature type="region of interest" description="Disordered" evidence="3">
    <location>
        <begin position="898"/>
        <end position="929"/>
    </location>
</feature>
<proteinExistence type="predicted"/>
<feature type="region of interest" description="Disordered" evidence="3">
    <location>
        <begin position="200"/>
        <end position="627"/>
    </location>
</feature>
<evidence type="ECO:0000313" key="6">
    <source>
        <dbReference type="Proteomes" id="UP001309876"/>
    </source>
</evidence>
<feature type="compositionally biased region" description="Pro residues" evidence="3">
    <location>
        <begin position="332"/>
        <end position="385"/>
    </location>
</feature>
<feature type="compositionally biased region" description="Low complexity" evidence="3">
    <location>
        <begin position="440"/>
        <end position="451"/>
    </location>
</feature>
<feature type="compositionally biased region" description="Low complexity" evidence="3">
    <location>
        <begin position="292"/>
        <end position="302"/>
    </location>
</feature>
<feature type="region of interest" description="Disordered" evidence="3">
    <location>
        <begin position="153"/>
        <end position="181"/>
    </location>
</feature>
<feature type="compositionally biased region" description="Low complexity" evidence="3">
    <location>
        <begin position="834"/>
        <end position="843"/>
    </location>
</feature>
<feature type="compositionally biased region" description="Polar residues" evidence="3">
    <location>
        <begin position="516"/>
        <end position="531"/>
    </location>
</feature>
<dbReference type="PRINTS" id="PR01217">
    <property type="entry name" value="PRICHEXTENSN"/>
</dbReference>
<dbReference type="AlphaFoldDB" id="A0AAN7T288"/>
<sequence>MPVLTSYSPYETLLFFQNVAQHGVDGSSLQEISTTLNQNELIRQSSDYDAEKFSPDALQFLYNKTVGARNDDAPVKTNGDGASDNANPLKRKLSTSPPRNLKDDPEYIVQQFVERLYAQFRSETIRDLQQQEREYEQLQHEISKLEDQAKVDVDQAQAQTRAVQPHEQARPSSAHIDGPDPVSAQLQASLEAINDVPKSSVAALEEPTKQSSSGPAFADQALPSPIPIQRSVSRPGSGAGTPLPPPAQPQAVLQATATPHQSPGAFNRTLPPPSPQRNNYGPIPPPPHTYPPHHQQAQAQPPMISPIHSLQRMPSHEGYPPQRSSSQGRGSPMPPHASYPQQPYPRYPPHQQPPPYGWPSHPPPQPYPQQYPPVQHYPPPVPNRYPPVQVHTPNQPPYQQYPNTAPIPYPGPQQYRGSPAPPYHQYAASASTTPMPPRPLSRAALIRSASSTPWKRRSTPMGFRPRSPSRLEREVSPLSDHESPAPESPNRGVGRPSMQEGAPPKKSLPRDKSVTPAANLSRSQSVVSTVSEIPEPPKRRPGRPPKVKVEGPSTPVPTNSDADSEQQQRSSGRRGRPRAGSATNPPELARTGTVSKRKREAPSVSPVPHARPSTNVQPSSVVRNNTQHSDRNFVVISRTFGKTSQLLLNEITSHKRGNIFAKPLSERDAPGYKQLVHRPQDLKSIKAAISKGSRVALTAIEELEAKTEVEDGAAHNGTSTPVAKDMLVAGSGDVKEGALGNGFYLVRATEDLMPPKGIVNSSQLELELIRMFANAIMFNPLPASERGFGRSLRLRKRGGELRSYGARALKEDHDGDVDVEDETEHEASEPVRGTSTSESESTTPSAIDETGIIADTREMLKDVEELVRRWRELEGDSTSGTPWQQQTIVGPAGIERHASVSASSIAGEEENEGTPTLGSMRKRRKVGDH</sequence>
<dbReference type="SUPFAM" id="SSF47370">
    <property type="entry name" value="Bromodomain"/>
    <property type="match status" value="1"/>
</dbReference>
<feature type="compositionally biased region" description="Basic residues" evidence="3">
    <location>
        <begin position="920"/>
        <end position="929"/>
    </location>
</feature>
<evidence type="ECO:0000313" key="5">
    <source>
        <dbReference type="EMBL" id="KAK5086622.1"/>
    </source>
</evidence>